<keyword evidence="2" id="KW-0067">ATP-binding</keyword>
<dbReference type="SUPFAM" id="SSF52540">
    <property type="entry name" value="P-loop containing nucleoside triphosphate hydrolases"/>
    <property type="match status" value="1"/>
</dbReference>
<dbReference type="PRINTS" id="PR01590">
    <property type="entry name" value="HTHFIS"/>
</dbReference>
<dbReference type="Gene3D" id="1.10.8.60">
    <property type="match status" value="1"/>
</dbReference>
<dbReference type="AlphaFoldDB" id="A0A518DZQ5"/>
<name>A0A518DZQ5_9BACT</name>
<sequence>MARIRSRNAALAQVFADCQQPVYVLNDQRQIVFCNEACAAWLAEPIDQIEGRQLDYHSGDANHPHAGLTPPPEAFAASFWRGSVTAGPGSPAPRMAAFTALFDPQGDLTGLLAVVDSAAAPSDSPPPSSTCTAGDTEAEALHQQLLSIRQQWGERLFLDPLLGDAALTTKLRAQVRLAMETRTPVLLVGPAGSGLPQLARAIHAARDPDGVCPLAPLSGSLADAEHVQTSLRSLLRKAPGEPVLRRPVLLLLEADRLQPSAQQELAGFLTLPGFELSILAVAEEPLELLAEKDLYRTDLARVLSPLVVQFPPLADRSGDLPLLAQRALEKLNALGGPQRSGFSEEALDQLAAYPWPGNLDELAEVVEQAHRNARQAEVAAADLPDKIRKRIDAKRYAPQPPEKIDLYRYLSRIEGELIDRAMRLAKGNKTRAAELLGVNRARLIRRINQDD</sequence>
<accession>A0A518DZQ5</accession>
<dbReference type="Gene3D" id="1.10.10.60">
    <property type="entry name" value="Homeodomain-like"/>
    <property type="match status" value="1"/>
</dbReference>
<dbReference type="SUPFAM" id="SSF55785">
    <property type="entry name" value="PYP-like sensor domain (PAS domain)"/>
    <property type="match status" value="1"/>
</dbReference>
<dbReference type="PANTHER" id="PTHR32071:SF57">
    <property type="entry name" value="C4-DICARBOXYLATE TRANSPORT TRANSCRIPTIONAL REGULATORY PROTEIN DCTD"/>
    <property type="match status" value="1"/>
</dbReference>
<evidence type="ECO:0000256" key="1">
    <source>
        <dbReference type="ARBA" id="ARBA00022741"/>
    </source>
</evidence>
<evidence type="ECO:0000313" key="6">
    <source>
        <dbReference type="EMBL" id="QDU97322.1"/>
    </source>
</evidence>
<dbReference type="PROSITE" id="PS50045">
    <property type="entry name" value="SIGMA54_INTERACT_4"/>
    <property type="match status" value="1"/>
</dbReference>
<dbReference type="GO" id="GO:0006355">
    <property type="term" value="P:regulation of DNA-templated transcription"/>
    <property type="evidence" value="ECO:0007669"/>
    <property type="project" value="InterPro"/>
</dbReference>
<feature type="domain" description="Sigma-54 factor interaction" evidence="5">
    <location>
        <begin position="161"/>
        <end position="371"/>
    </location>
</feature>
<dbReference type="Pfam" id="PF02954">
    <property type="entry name" value="HTH_8"/>
    <property type="match status" value="1"/>
</dbReference>
<gene>
    <name evidence="6" type="primary">vnfA_3</name>
    <name evidence="6" type="ORF">Pla8534_51680</name>
</gene>
<dbReference type="OrthoDB" id="213520at2"/>
<dbReference type="GO" id="GO:0043565">
    <property type="term" value="F:sequence-specific DNA binding"/>
    <property type="evidence" value="ECO:0007669"/>
    <property type="project" value="InterPro"/>
</dbReference>
<keyword evidence="1" id="KW-0547">Nucleotide-binding</keyword>
<dbReference type="EMBL" id="CP036433">
    <property type="protein sequence ID" value="QDU97322.1"/>
    <property type="molecule type" value="Genomic_DNA"/>
</dbReference>
<dbReference type="Pfam" id="PF25601">
    <property type="entry name" value="AAA_lid_14"/>
    <property type="match status" value="1"/>
</dbReference>
<protein>
    <submittedName>
        <fullName evidence="6">Nitrogen fixation protein VnfA</fullName>
    </submittedName>
</protein>
<dbReference type="InterPro" id="IPR002197">
    <property type="entry name" value="HTH_Fis"/>
</dbReference>
<dbReference type="InterPro" id="IPR009057">
    <property type="entry name" value="Homeodomain-like_sf"/>
</dbReference>
<dbReference type="InterPro" id="IPR058031">
    <property type="entry name" value="AAA_lid_NorR"/>
</dbReference>
<dbReference type="PANTHER" id="PTHR32071">
    <property type="entry name" value="TRANSCRIPTIONAL REGULATORY PROTEIN"/>
    <property type="match status" value="1"/>
</dbReference>
<dbReference type="KEGG" id="lcre:Pla8534_51680"/>
<keyword evidence="7" id="KW-1185">Reference proteome</keyword>
<dbReference type="Gene3D" id="3.40.50.300">
    <property type="entry name" value="P-loop containing nucleotide triphosphate hydrolases"/>
    <property type="match status" value="1"/>
</dbReference>
<reference evidence="6 7" key="1">
    <citation type="submission" date="2019-02" db="EMBL/GenBank/DDBJ databases">
        <title>Deep-cultivation of Planctomycetes and their phenomic and genomic characterization uncovers novel biology.</title>
        <authorList>
            <person name="Wiegand S."/>
            <person name="Jogler M."/>
            <person name="Boedeker C."/>
            <person name="Pinto D."/>
            <person name="Vollmers J."/>
            <person name="Rivas-Marin E."/>
            <person name="Kohn T."/>
            <person name="Peeters S.H."/>
            <person name="Heuer A."/>
            <person name="Rast P."/>
            <person name="Oberbeckmann S."/>
            <person name="Bunk B."/>
            <person name="Jeske O."/>
            <person name="Meyerdierks A."/>
            <person name="Storesund J.E."/>
            <person name="Kallscheuer N."/>
            <person name="Luecker S."/>
            <person name="Lage O.M."/>
            <person name="Pohl T."/>
            <person name="Merkel B.J."/>
            <person name="Hornburger P."/>
            <person name="Mueller R.-W."/>
            <person name="Bruemmer F."/>
            <person name="Labrenz M."/>
            <person name="Spormann A.M."/>
            <person name="Op den Camp H."/>
            <person name="Overmann J."/>
            <person name="Amann R."/>
            <person name="Jetten M.S.M."/>
            <person name="Mascher T."/>
            <person name="Medema M.H."/>
            <person name="Devos D.P."/>
            <person name="Kaster A.-K."/>
            <person name="Ovreas L."/>
            <person name="Rohde M."/>
            <person name="Galperin M.Y."/>
            <person name="Jogler C."/>
        </authorList>
    </citation>
    <scope>NUCLEOTIDE SEQUENCE [LARGE SCALE GENOMIC DNA]</scope>
    <source>
        <strain evidence="6 7">Pla85_3_4</strain>
    </source>
</reference>
<evidence type="ECO:0000256" key="3">
    <source>
        <dbReference type="ARBA" id="ARBA00023015"/>
    </source>
</evidence>
<dbReference type="InterPro" id="IPR035965">
    <property type="entry name" value="PAS-like_dom_sf"/>
</dbReference>
<evidence type="ECO:0000256" key="2">
    <source>
        <dbReference type="ARBA" id="ARBA00022840"/>
    </source>
</evidence>
<evidence type="ECO:0000259" key="5">
    <source>
        <dbReference type="PROSITE" id="PS50045"/>
    </source>
</evidence>
<keyword evidence="4" id="KW-0804">Transcription</keyword>
<dbReference type="InterPro" id="IPR027417">
    <property type="entry name" value="P-loop_NTPase"/>
</dbReference>
<dbReference type="Pfam" id="PF14532">
    <property type="entry name" value="Sigma54_activ_2"/>
    <property type="match status" value="1"/>
</dbReference>
<dbReference type="SUPFAM" id="SSF46689">
    <property type="entry name" value="Homeodomain-like"/>
    <property type="match status" value="1"/>
</dbReference>
<dbReference type="InterPro" id="IPR002078">
    <property type="entry name" value="Sigma_54_int"/>
</dbReference>
<evidence type="ECO:0000313" key="7">
    <source>
        <dbReference type="Proteomes" id="UP000317648"/>
    </source>
</evidence>
<proteinExistence type="predicted"/>
<evidence type="ECO:0000256" key="4">
    <source>
        <dbReference type="ARBA" id="ARBA00023163"/>
    </source>
</evidence>
<dbReference type="Proteomes" id="UP000317648">
    <property type="component" value="Chromosome"/>
</dbReference>
<organism evidence="6 7">
    <name type="scientific">Lignipirellula cremea</name>
    <dbReference type="NCBI Taxonomy" id="2528010"/>
    <lineage>
        <taxon>Bacteria</taxon>
        <taxon>Pseudomonadati</taxon>
        <taxon>Planctomycetota</taxon>
        <taxon>Planctomycetia</taxon>
        <taxon>Pirellulales</taxon>
        <taxon>Pirellulaceae</taxon>
        <taxon>Lignipirellula</taxon>
    </lineage>
</organism>
<keyword evidence="3" id="KW-0805">Transcription regulation</keyword>
<dbReference type="GO" id="GO:0005524">
    <property type="term" value="F:ATP binding"/>
    <property type="evidence" value="ECO:0007669"/>
    <property type="project" value="UniProtKB-KW"/>
</dbReference>
<dbReference type="RefSeq" id="WP_145056107.1">
    <property type="nucleotide sequence ID" value="NZ_CP036433.1"/>
</dbReference>